<dbReference type="RefSeq" id="WP_175527041.1">
    <property type="nucleotide sequence ID" value="NZ_FOND01000001.1"/>
</dbReference>
<dbReference type="STRING" id="1798228.SAMN05216574_101387"/>
<dbReference type="Proteomes" id="UP000198589">
    <property type="component" value="Unassembled WGS sequence"/>
</dbReference>
<dbReference type="PANTHER" id="PTHR43179:SF12">
    <property type="entry name" value="GALACTOFURANOSYLTRANSFERASE GLFT2"/>
    <property type="match status" value="1"/>
</dbReference>
<comment type="pathway">
    <text evidence="1">Cell wall biogenesis; cell wall polysaccharide biosynthesis.</text>
</comment>
<evidence type="ECO:0000256" key="2">
    <source>
        <dbReference type="ARBA" id="ARBA00006739"/>
    </source>
</evidence>
<dbReference type="Pfam" id="PF00535">
    <property type="entry name" value="Glycos_transf_2"/>
    <property type="match status" value="1"/>
</dbReference>
<proteinExistence type="inferred from homology"/>
<comment type="similarity">
    <text evidence="2">Belongs to the glycosyltransferase 2 family.</text>
</comment>
<dbReference type="Gene3D" id="3.90.550.10">
    <property type="entry name" value="Spore Coat Polysaccharide Biosynthesis Protein SpsA, Chain A"/>
    <property type="match status" value="1"/>
</dbReference>
<feature type="domain" description="Glycosyltransferase 2-like" evidence="5">
    <location>
        <begin position="10"/>
        <end position="121"/>
    </location>
</feature>
<dbReference type="AlphaFoldDB" id="A0A1I1WMS2"/>
<dbReference type="Pfam" id="PF13632">
    <property type="entry name" value="Glyco_trans_2_3"/>
    <property type="match status" value="1"/>
</dbReference>
<feature type="domain" description="Glycosyltransferase 2-like" evidence="6">
    <location>
        <begin position="196"/>
        <end position="253"/>
    </location>
</feature>
<evidence type="ECO:0000313" key="8">
    <source>
        <dbReference type="Proteomes" id="UP000198589"/>
    </source>
</evidence>
<organism evidence="7 8">
    <name type="scientific">Blastococcus tunisiensis</name>
    <dbReference type="NCBI Taxonomy" id="1798228"/>
    <lineage>
        <taxon>Bacteria</taxon>
        <taxon>Bacillati</taxon>
        <taxon>Actinomycetota</taxon>
        <taxon>Actinomycetes</taxon>
        <taxon>Geodermatophilales</taxon>
        <taxon>Geodermatophilaceae</taxon>
        <taxon>Blastococcus</taxon>
    </lineage>
</organism>
<dbReference type="EMBL" id="FOND01000001">
    <property type="protein sequence ID" value="SFD94713.1"/>
    <property type="molecule type" value="Genomic_DNA"/>
</dbReference>
<accession>A0A1I1WMS2</accession>
<sequence>MTEAARPLVTVVVVTWNGVHLLDDCLGGLARQRLDPALWRVLVVDNASTDGTLAHLARAHPDVEVLTSPVNTGFAGGAHLGLAQVRTPYAVLLNNDAVPEPDFLGALVRAVEAPDAGRVAAVTAKVLLRPRFRLLSPATAGAPAAGDVVTAAGVYRPDPAGPVDLVNSTGNEVTRGGYGRDRGWLRPDGGDEPPPEVFAFCGAAVLLRMDAVAEVGNFDPDLFLYYEDTDLSWRLRAAGWTVRYEPSSVVRHAHGASSDLRSRLFRFHDDRNRLLVLAKNAPAALAWRAALRYPLTVASLTVHEGPGRAMTTTRLRAYGSFLRLLPRMLRRRRALRRTAAVPPRVTAGLLVED</sequence>
<gene>
    <name evidence="7" type="ORF">SAMN05216574_101387</name>
</gene>
<dbReference type="PANTHER" id="PTHR43179">
    <property type="entry name" value="RHAMNOSYLTRANSFERASE WBBL"/>
    <property type="match status" value="1"/>
</dbReference>
<protein>
    <recommendedName>
        <fullName evidence="5 6">Glycosyltransferase 2-like domain-containing protein</fullName>
    </recommendedName>
</protein>
<evidence type="ECO:0000256" key="3">
    <source>
        <dbReference type="ARBA" id="ARBA00022676"/>
    </source>
</evidence>
<evidence type="ECO:0000259" key="5">
    <source>
        <dbReference type="Pfam" id="PF00535"/>
    </source>
</evidence>
<dbReference type="InterPro" id="IPR029044">
    <property type="entry name" value="Nucleotide-diphossugar_trans"/>
</dbReference>
<name>A0A1I1WMS2_9ACTN</name>
<evidence type="ECO:0000256" key="1">
    <source>
        <dbReference type="ARBA" id="ARBA00004776"/>
    </source>
</evidence>
<evidence type="ECO:0000313" key="7">
    <source>
        <dbReference type="EMBL" id="SFD94713.1"/>
    </source>
</evidence>
<keyword evidence="4" id="KW-0808">Transferase</keyword>
<keyword evidence="8" id="KW-1185">Reference proteome</keyword>
<reference evidence="8" key="1">
    <citation type="submission" date="2016-10" db="EMBL/GenBank/DDBJ databases">
        <authorList>
            <person name="Varghese N."/>
            <person name="Submissions S."/>
        </authorList>
    </citation>
    <scope>NUCLEOTIDE SEQUENCE [LARGE SCALE GENOMIC DNA]</scope>
    <source>
        <strain evidence="8">DSM 46838</strain>
    </source>
</reference>
<dbReference type="GO" id="GO:0016757">
    <property type="term" value="F:glycosyltransferase activity"/>
    <property type="evidence" value="ECO:0007669"/>
    <property type="project" value="UniProtKB-KW"/>
</dbReference>
<evidence type="ECO:0000256" key="4">
    <source>
        <dbReference type="ARBA" id="ARBA00022679"/>
    </source>
</evidence>
<evidence type="ECO:0000259" key="6">
    <source>
        <dbReference type="Pfam" id="PF13632"/>
    </source>
</evidence>
<keyword evidence="3" id="KW-0328">Glycosyltransferase</keyword>
<dbReference type="SUPFAM" id="SSF53448">
    <property type="entry name" value="Nucleotide-diphospho-sugar transferases"/>
    <property type="match status" value="1"/>
</dbReference>
<dbReference type="InterPro" id="IPR001173">
    <property type="entry name" value="Glyco_trans_2-like"/>
</dbReference>
<dbReference type="CDD" id="cd04186">
    <property type="entry name" value="GT_2_like_c"/>
    <property type="match status" value="1"/>
</dbReference>